<name>A0A1G2BXS6_9BACT</name>
<proteinExistence type="predicted"/>
<comment type="function">
    <text evidence="6">Endoribonuclease that catalyzes the hydrolysis of histone-coding pre-mRNA 3'-end. Involved in histone pre-mRNA processing during the S-phase of the cell cycle, which is required for entering/progressing through S-phase. Cleaves histone pre-mRNA at a major and a minor cleavage site after the 5'-ACCCA-3' and the 5'-ACCCACA-3' sequence, respectively, and located downstream of the stem-loop. May require the presence of the HDE element located at the histone pre-RNA 3'-end to avoid non-specific cleavage.</text>
</comment>
<organism evidence="8 9">
    <name type="scientific">Candidatus Komeilibacteria bacterium RIFOXYC1_FULL_37_11</name>
    <dbReference type="NCBI Taxonomy" id="1798555"/>
    <lineage>
        <taxon>Bacteria</taxon>
        <taxon>Candidatus Komeiliibacteriota</taxon>
    </lineage>
</organism>
<evidence type="ECO:0000313" key="8">
    <source>
        <dbReference type="EMBL" id="OGY93309.1"/>
    </source>
</evidence>
<comment type="caution">
    <text evidence="8">The sequence shown here is derived from an EMBL/GenBank/DDBJ whole genome shotgun (WGS) entry which is preliminary data.</text>
</comment>
<dbReference type="SMART" id="SM00849">
    <property type="entry name" value="Lactamase_B"/>
    <property type="match status" value="1"/>
</dbReference>
<evidence type="ECO:0000259" key="7">
    <source>
        <dbReference type="SMART" id="SM00849"/>
    </source>
</evidence>
<dbReference type="GO" id="GO:0005829">
    <property type="term" value="C:cytosol"/>
    <property type="evidence" value="ECO:0007669"/>
    <property type="project" value="UniProtKB-SubCell"/>
</dbReference>
<dbReference type="AlphaFoldDB" id="A0A1G2BXS6"/>
<dbReference type="Proteomes" id="UP000177626">
    <property type="component" value="Unassembled WGS sequence"/>
</dbReference>
<dbReference type="PANTHER" id="PTHR23200">
    <property type="entry name" value="METALLO-BETA-LACTAMASE DOMAIN-CONTAINING PROTEIN 1"/>
    <property type="match status" value="1"/>
</dbReference>
<reference evidence="8 9" key="1">
    <citation type="journal article" date="2016" name="Nat. Commun.">
        <title>Thousands of microbial genomes shed light on interconnected biogeochemical processes in an aquifer system.</title>
        <authorList>
            <person name="Anantharaman K."/>
            <person name="Brown C.T."/>
            <person name="Hug L.A."/>
            <person name="Sharon I."/>
            <person name="Castelle C.J."/>
            <person name="Probst A.J."/>
            <person name="Thomas B.C."/>
            <person name="Singh A."/>
            <person name="Wilkins M.J."/>
            <person name="Karaoz U."/>
            <person name="Brodie E.L."/>
            <person name="Williams K.H."/>
            <person name="Hubbard S.S."/>
            <person name="Banfield J.F."/>
        </authorList>
    </citation>
    <scope>NUCLEOTIDE SEQUENCE [LARGE SCALE GENOMIC DNA]</scope>
</reference>
<evidence type="ECO:0000256" key="4">
    <source>
        <dbReference type="ARBA" id="ARBA00032988"/>
    </source>
</evidence>
<dbReference type="InterPro" id="IPR039344">
    <property type="entry name" value="MBLAC1"/>
</dbReference>
<gene>
    <name evidence="8" type="ORF">A2406_00975</name>
</gene>
<dbReference type="InterPro" id="IPR001279">
    <property type="entry name" value="Metallo-B-lactamas"/>
</dbReference>
<evidence type="ECO:0000256" key="6">
    <source>
        <dbReference type="ARBA" id="ARBA00045869"/>
    </source>
</evidence>
<comment type="subcellular location">
    <subcellularLocation>
        <location evidence="1">Cytoplasm</location>
        <location evidence="1">Cytosol</location>
    </subcellularLocation>
</comment>
<dbReference type="Gene3D" id="3.60.15.10">
    <property type="entry name" value="Ribonuclease Z/Hydroxyacylglutathione hydrolase-like"/>
    <property type="match status" value="1"/>
</dbReference>
<comment type="catalytic activity">
    <reaction evidence="5">
        <text>a ribonucleotidyl-ribonucleotide-RNA + H2O = a 3'-end ribonucleotide-RNA + a 5'-end 5'-phospho-ribonucleoside-RNA + H(+)</text>
        <dbReference type="Rhea" id="RHEA:68096"/>
        <dbReference type="Rhea" id="RHEA-COMP:15179"/>
        <dbReference type="Rhea" id="RHEA-COMP:17355"/>
        <dbReference type="Rhea" id="RHEA-COMP:17428"/>
        <dbReference type="ChEBI" id="CHEBI:15377"/>
        <dbReference type="ChEBI" id="CHEBI:15378"/>
        <dbReference type="ChEBI" id="CHEBI:74896"/>
        <dbReference type="ChEBI" id="CHEBI:138282"/>
        <dbReference type="ChEBI" id="CHEBI:173118"/>
    </reaction>
    <physiologicalReaction direction="left-to-right" evidence="5">
        <dbReference type="Rhea" id="RHEA:68097"/>
    </physiologicalReaction>
</comment>
<evidence type="ECO:0000256" key="1">
    <source>
        <dbReference type="ARBA" id="ARBA00004514"/>
    </source>
</evidence>
<evidence type="ECO:0000313" key="9">
    <source>
        <dbReference type="Proteomes" id="UP000177626"/>
    </source>
</evidence>
<dbReference type="CDD" id="cd07711">
    <property type="entry name" value="MBLAC1-like_MBL-fold"/>
    <property type="match status" value="1"/>
</dbReference>
<protein>
    <recommendedName>
        <fullName evidence="3">Metallo-beta-lactamase domain-containing protein 1</fullName>
    </recommendedName>
    <alternativeName>
        <fullName evidence="4">Endoribonuclease MBLAC1</fullName>
    </alternativeName>
</protein>
<evidence type="ECO:0000256" key="5">
    <source>
        <dbReference type="ARBA" id="ARBA00044690"/>
    </source>
</evidence>
<dbReference type="EMBL" id="MHKQ01000024">
    <property type="protein sequence ID" value="OGY93309.1"/>
    <property type="molecule type" value="Genomic_DNA"/>
</dbReference>
<comment type="subunit">
    <text evidence="2">Homodimer.</text>
</comment>
<accession>A0A1G2BXS6</accession>
<dbReference type="PANTHER" id="PTHR23200:SF48">
    <property type="entry name" value="METALLO-BETA-LACTAMASE DOMAIN-CONTAINING PROTEIN 1"/>
    <property type="match status" value="1"/>
</dbReference>
<dbReference type="Pfam" id="PF00753">
    <property type="entry name" value="Lactamase_B"/>
    <property type="match status" value="1"/>
</dbReference>
<dbReference type="SUPFAM" id="SSF56281">
    <property type="entry name" value="Metallo-hydrolase/oxidoreductase"/>
    <property type="match status" value="1"/>
</dbReference>
<evidence type="ECO:0000256" key="2">
    <source>
        <dbReference type="ARBA" id="ARBA00011738"/>
    </source>
</evidence>
<evidence type="ECO:0000256" key="3">
    <source>
        <dbReference type="ARBA" id="ARBA00014856"/>
    </source>
</evidence>
<feature type="domain" description="Metallo-beta-lactamase" evidence="7">
    <location>
        <begin position="22"/>
        <end position="190"/>
    </location>
</feature>
<dbReference type="InterPro" id="IPR036866">
    <property type="entry name" value="RibonucZ/Hydroxyglut_hydro"/>
</dbReference>
<sequence>MAEVKVLVVGRHQVADDKLIIGATVTLIKTDKNIIVDPGYLPDQEEVLLELAKNNLKPADIDIVCLTHLHLDHTSNVALFNKARIYCKLKADYPGQYHVPTERYLKRVDIKDGLKLAKDVEFLLTPGHTEDHISLLVTTAQGKIIIAGDAIATASLADLDKKPLLFNDLKAYELSRQKILKLADFIIPGHGCMFKVPLAGR</sequence>